<proteinExistence type="predicted"/>
<protein>
    <recommendedName>
        <fullName evidence="5">Death domain-containing protein</fullName>
    </recommendedName>
</protein>
<dbReference type="Proteomes" id="UP000005408">
    <property type="component" value="Unassembled WGS sequence"/>
</dbReference>
<feature type="domain" description="CARD" evidence="2">
    <location>
        <begin position="418"/>
        <end position="507"/>
    </location>
</feature>
<dbReference type="InterPro" id="IPR001315">
    <property type="entry name" value="CARD"/>
</dbReference>
<evidence type="ECO:0008006" key="5">
    <source>
        <dbReference type="Google" id="ProtNLM"/>
    </source>
</evidence>
<organism evidence="3 4">
    <name type="scientific">Magallana gigas</name>
    <name type="common">Pacific oyster</name>
    <name type="synonym">Crassostrea gigas</name>
    <dbReference type="NCBI Taxonomy" id="29159"/>
    <lineage>
        <taxon>Eukaryota</taxon>
        <taxon>Metazoa</taxon>
        <taxon>Spiralia</taxon>
        <taxon>Lophotrochozoa</taxon>
        <taxon>Mollusca</taxon>
        <taxon>Bivalvia</taxon>
        <taxon>Autobranchia</taxon>
        <taxon>Pteriomorphia</taxon>
        <taxon>Ostreida</taxon>
        <taxon>Ostreoidea</taxon>
        <taxon>Ostreidae</taxon>
        <taxon>Magallana</taxon>
    </lineage>
</organism>
<dbReference type="GO" id="GO:0042981">
    <property type="term" value="P:regulation of apoptotic process"/>
    <property type="evidence" value="ECO:0007669"/>
    <property type="project" value="InterPro"/>
</dbReference>
<dbReference type="GO" id="GO:0007165">
    <property type="term" value="P:signal transduction"/>
    <property type="evidence" value="ECO:0007669"/>
    <property type="project" value="InterPro"/>
</dbReference>
<dbReference type="PROSITE" id="PS50017">
    <property type="entry name" value="DEATH_DOMAIN"/>
    <property type="match status" value="1"/>
</dbReference>
<keyword evidence="4" id="KW-1185">Reference proteome</keyword>
<evidence type="ECO:0000313" key="3">
    <source>
        <dbReference type="EnsemblMetazoa" id="G20816.1:cds"/>
    </source>
</evidence>
<dbReference type="Gene3D" id="1.10.533.10">
    <property type="entry name" value="Death Domain, Fas"/>
    <property type="match status" value="2"/>
</dbReference>
<dbReference type="InterPro" id="IPR011029">
    <property type="entry name" value="DEATH-like_dom_sf"/>
</dbReference>
<dbReference type="SMART" id="SM00114">
    <property type="entry name" value="CARD"/>
    <property type="match status" value="1"/>
</dbReference>
<dbReference type="PROSITE" id="PS50209">
    <property type="entry name" value="CARD"/>
    <property type="match status" value="1"/>
</dbReference>
<accession>A0A8W8JT23</accession>
<feature type="domain" description="Death" evidence="1">
    <location>
        <begin position="853"/>
        <end position="914"/>
    </location>
</feature>
<evidence type="ECO:0000313" key="4">
    <source>
        <dbReference type="Proteomes" id="UP000005408"/>
    </source>
</evidence>
<evidence type="ECO:0000259" key="2">
    <source>
        <dbReference type="PROSITE" id="PS50209"/>
    </source>
</evidence>
<dbReference type="AlphaFoldDB" id="A0A8W8JT23"/>
<dbReference type="Pfam" id="PF00531">
    <property type="entry name" value="Death"/>
    <property type="match status" value="1"/>
</dbReference>
<sequence>MDDINALGLIRSEKEKYTIFTEKLKSGEDLLLYNKDVQSTTERSIRLCTNIQKYINAIQDEIQSLNDIIKSFAIHLGEKMKQLVESGYFEETNTKIFKSEENGKNVVTSVLQFIGIKPSMMSGDTKAKQDARKRYDVEQARLMLEYEKIANQQHNLQKLLNQTEDVLAKAKTDITVTNSDVNSIAYIRGSDQGYHNGLCCVVTVVEGNHGFTKEDLSCLSSDRPDDLKRCSENREEIVVASVVKITPRDGFQFVMDVPMRIFVPYMSIDNDKEIKLKISIDGSKWTYPEKITPTANLNEINVPLVGASLVKFNKVEIAVVSRPKRESFTIKNNVRNAAEIRPSNNENLIMRIPEGTFKRDICAHLKVDNALASRVSSEPDFNHIRIATPLFGVEFDEYTQNDVTLHIQPNYIKKTEFSESLHGRAIHQCANKLVTDMAVDDVIDKLQSKSVLTEQIINKIQSRASNEAKARELLELFKTASESGFKALVESLSAAKQGHLAQILQKTLTDLEKSELGSDFEDVKSSKLQLVSSNDSKEWKLMKFRSSSNLPNNTTVSIPSNQRNFDLIGFVVPKGISDEEVCRVANEIYQRIYQVPVRLIVKQHVERPSDLYIRCVEKSKSGHAQREMANQGYKDGPEEMVELGLCDTEEVIFNANGNIKYLSGATQMSFFLNIDSAHLCVQIDAVNKKAQFSSRTYQGNLAYNVGDTPQSPPRSGSFLIHLPKEAQRYAPLTLDVPVKAAAKYLAWQLTKRGSPDPHDLYMKLCMDARKVKVLKNRANREGNSERKCCEAFIMSWASQRPKQENKVTTILESLMELDQDSLAKETDSFLMPFINGFLSEKSIKEFSTKLEPKWELLARKLGFDDEDIKAFYMDFDNDRMRVLHMLDRWRLEESTIELATDIPVTLLEAMDSVK</sequence>
<dbReference type="EnsemblMetazoa" id="G20816.1">
    <property type="protein sequence ID" value="G20816.1:cds"/>
    <property type="gene ID" value="G20816"/>
</dbReference>
<dbReference type="CDD" id="cd01670">
    <property type="entry name" value="Death"/>
    <property type="match status" value="1"/>
</dbReference>
<dbReference type="InterPro" id="IPR000488">
    <property type="entry name" value="Death_dom"/>
</dbReference>
<dbReference type="SUPFAM" id="SSF47986">
    <property type="entry name" value="DEATH domain"/>
    <property type="match status" value="2"/>
</dbReference>
<dbReference type="CDD" id="cd01671">
    <property type="entry name" value="CARD"/>
    <property type="match status" value="1"/>
</dbReference>
<reference evidence="3" key="1">
    <citation type="submission" date="2022-08" db="UniProtKB">
        <authorList>
            <consortium name="EnsemblMetazoa"/>
        </authorList>
    </citation>
    <scope>IDENTIFICATION</scope>
    <source>
        <strain evidence="3">05x7-T-G4-1.051#20</strain>
    </source>
</reference>
<dbReference type="Pfam" id="PF00619">
    <property type="entry name" value="CARD"/>
    <property type="match status" value="1"/>
</dbReference>
<name>A0A8W8JT23_MAGGI</name>
<evidence type="ECO:0000259" key="1">
    <source>
        <dbReference type="PROSITE" id="PS50017"/>
    </source>
</evidence>